<dbReference type="Pfam" id="PF08030">
    <property type="entry name" value="NAD_binding_6"/>
    <property type="match status" value="1"/>
</dbReference>
<keyword evidence="6 11" id="KW-1133">Transmembrane helix</keyword>
<feature type="transmembrane region" description="Helical" evidence="11">
    <location>
        <begin position="135"/>
        <end position="157"/>
    </location>
</feature>
<feature type="domain" description="FAD-binding FR-type" evidence="12">
    <location>
        <begin position="348"/>
        <end position="470"/>
    </location>
</feature>
<evidence type="ECO:0000256" key="9">
    <source>
        <dbReference type="ARBA" id="ARBA00023136"/>
    </source>
</evidence>
<dbReference type="PANTHER" id="PTHR32361:SF3">
    <property type="entry name" value="REDUCTASE, PUTATIVE (AFU_ORTHOLOGUE AFUA_6G13750)-RELATED"/>
    <property type="match status" value="1"/>
</dbReference>
<gene>
    <name evidence="13" type="ORF">B0A52_03047</name>
</gene>
<dbReference type="Pfam" id="PF01794">
    <property type="entry name" value="Ferric_reduct"/>
    <property type="match status" value="1"/>
</dbReference>
<keyword evidence="7" id="KW-0560">Oxidoreductase</keyword>
<keyword evidence="3" id="KW-0813">Transport</keyword>
<dbReference type="InterPro" id="IPR051410">
    <property type="entry name" value="Ferric/Cupric_Reductase"/>
</dbReference>
<dbReference type="SFLD" id="SFLDS00052">
    <property type="entry name" value="Ferric_Reductase_Domain"/>
    <property type="match status" value="1"/>
</dbReference>
<dbReference type="GO" id="GO:0006826">
    <property type="term" value="P:iron ion transport"/>
    <property type="evidence" value="ECO:0007669"/>
    <property type="project" value="TreeGrafter"/>
</dbReference>
<name>A0A438NCA3_EXOME</name>
<keyword evidence="8" id="KW-0406">Ion transport</keyword>
<evidence type="ECO:0000256" key="3">
    <source>
        <dbReference type="ARBA" id="ARBA00022448"/>
    </source>
</evidence>
<evidence type="ECO:0000256" key="5">
    <source>
        <dbReference type="ARBA" id="ARBA00022982"/>
    </source>
</evidence>
<dbReference type="Pfam" id="PF08022">
    <property type="entry name" value="FAD_binding_8"/>
    <property type="match status" value="1"/>
</dbReference>
<protein>
    <recommendedName>
        <fullName evidence="12">FAD-binding FR-type domain-containing protein</fullName>
    </recommendedName>
</protein>
<dbReference type="InterPro" id="IPR017927">
    <property type="entry name" value="FAD-bd_FR_type"/>
</dbReference>
<dbReference type="CDD" id="cd06186">
    <property type="entry name" value="NOX_Duox_like_FAD_NADP"/>
    <property type="match status" value="1"/>
</dbReference>
<evidence type="ECO:0000256" key="10">
    <source>
        <dbReference type="SAM" id="MobiDB-lite"/>
    </source>
</evidence>
<evidence type="ECO:0000256" key="4">
    <source>
        <dbReference type="ARBA" id="ARBA00022692"/>
    </source>
</evidence>
<dbReference type="Gene3D" id="3.40.50.80">
    <property type="entry name" value="Nucleotide-binding domain of ferredoxin-NADP reductase (FNR) module"/>
    <property type="match status" value="1"/>
</dbReference>
<dbReference type="PANTHER" id="PTHR32361">
    <property type="entry name" value="FERRIC/CUPRIC REDUCTASE TRANSMEMBRANE COMPONENT"/>
    <property type="match status" value="1"/>
</dbReference>
<dbReference type="InterPro" id="IPR013130">
    <property type="entry name" value="Fe3_Rdtase_TM_dom"/>
</dbReference>
<keyword evidence="9 11" id="KW-0472">Membrane</keyword>
<feature type="region of interest" description="Disordered" evidence="10">
    <location>
        <begin position="550"/>
        <end position="617"/>
    </location>
</feature>
<evidence type="ECO:0000256" key="7">
    <source>
        <dbReference type="ARBA" id="ARBA00023002"/>
    </source>
</evidence>
<feature type="compositionally biased region" description="Low complexity" evidence="10">
    <location>
        <begin position="572"/>
        <end position="600"/>
    </location>
</feature>
<dbReference type="GO" id="GO:0015677">
    <property type="term" value="P:copper ion import"/>
    <property type="evidence" value="ECO:0007669"/>
    <property type="project" value="TreeGrafter"/>
</dbReference>
<evidence type="ECO:0000256" key="11">
    <source>
        <dbReference type="SAM" id="Phobius"/>
    </source>
</evidence>
<keyword evidence="4 11" id="KW-0812">Transmembrane</keyword>
<dbReference type="OrthoDB" id="167398at2759"/>
<comment type="similarity">
    <text evidence="2">Belongs to the ferric reductase (FRE) family.</text>
</comment>
<dbReference type="AlphaFoldDB" id="A0A438NCA3"/>
<feature type="transmembrane region" description="Helical" evidence="11">
    <location>
        <begin position="222"/>
        <end position="241"/>
    </location>
</feature>
<dbReference type="SUPFAM" id="SSF52343">
    <property type="entry name" value="Ferredoxin reductase-like, C-terminal NADP-linked domain"/>
    <property type="match status" value="1"/>
</dbReference>
<evidence type="ECO:0000313" key="13">
    <source>
        <dbReference type="EMBL" id="RVX73405.1"/>
    </source>
</evidence>
<evidence type="ECO:0000256" key="2">
    <source>
        <dbReference type="ARBA" id="ARBA00006278"/>
    </source>
</evidence>
<evidence type="ECO:0000259" key="12">
    <source>
        <dbReference type="PROSITE" id="PS51384"/>
    </source>
</evidence>
<dbReference type="GO" id="GO:0005886">
    <property type="term" value="C:plasma membrane"/>
    <property type="evidence" value="ECO:0007669"/>
    <property type="project" value="TreeGrafter"/>
</dbReference>
<evidence type="ECO:0000256" key="1">
    <source>
        <dbReference type="ARBA" id="ARBA00004141"/>
    </source>
</evidence>
<accession>A0A438NCA3</accession>
<keyword evidence="5" id="KW-0249">Electron transport</keyword>
<dbReference type="InterPro" id="IPR013112">
    <property type="entry name" value="FAD-bd_8"/>
</dbReference>
<evidence type="ECO:0000256" key="6">
    <source>
        <dbReference type="ARBA" id="ARBA00022989"/>
    </source>
</evidence>
<comment type="subcellular location">
    <subcellularLocation>
        <location evidence="1">Membrane</location>
        <topology evidence="1">Multi-pass membrane protein</topology>
    </subcellularLocation>
</comment>
<dbReference type="InterPro" id="IPR013121">
    <property type="entry name" value="Fe_red_NAD-bd_6"/>
</dbReference>
<dbReference type="VEuPathDB" id="FungiDB:PV10_02760"/>
<dbReference type="Proteomes" id="UP000288859">
    <property type="component" value="Unassembled WGS sequence"/>
</dbReference>
<dbReference type="EMBL" id="NAJM01000008">
    <property type="protein sequence ID" value="RVX73405.1"/>
    <property type="molecule type" value="Genomic_DNA"/>
</dbReference>
<feature type="transmembrane region" description="Helical" evidence="11">
    <location>
        <begin position="261"/>
        <end position="283"/>
    </location>
</feature>
<dbReference type="PROSITE" id="PS51384">
    <property type="entry name" value="FAD_FR"/>
    <property type="match status" value="1"/>
</dbReference>
<feature type="compositionally biased region" description="Basic and acidic residues" evidence="10">
    <location>
        <begin position="559"/>
        <end position="571"/>
    </location>
</feature>
<dbReference type="GO" id="GO:0006879">
    <property type="term" value="P:intracellular iron ion homeostasis"/>
    <property type="evidence" value="ECO:0007669"/>
    <property type="project" value="TreeGrafter"/>
</dbReference>
<evidence type="ECO:0000256" key="8">
    <source>
        <dbReference type="ARBA" id="ARBA00023065"/>
    </source>
</evidence>
<sequence>MATMMNSLAVRHIQNMSEAENLEPHWGYADRVVPCTNDPGSCEYLDVVYHSHDLGMLYTGIFWATIGGILFLWYIGRKVFQSPSSGQDGVLSKLEGQNQVPQGGVEKLRSTIASYSRQFLLPESLRLVFGRVTRLQVVILATLIGYLTIWSFVGIVYNKWVTPVKNMEGVYNTRTSLGPWSDRVGVLAYALTPLSVLLSSRESILSLVTGIPYQHFNFLHRWLGYVIFVQSALHTIGWCVIEIRLYQPQPMVANMWIKQTYMIWGVIAMFFLTVLFILSTPWAIRRTGYEFFRKAHYVLAMVYIGACWGHWEQLKCFLLPSLLLWFLDRGIRLVRTGLIHYRHLPGGPVGFQSSSAKITHYSDSENGDVVRLDFVQAHDAWEIGQHFYLCFPTVTIWQSHPFTPCCPPGNRAEGQKHAYVLRAKKGATKVLADIAAVQCGEVSNSKKSEILSKPTTSVILSGPYGTSTVSHLSPQTNILCVAGGTGVSFVLPVILSLVNQPASNTRQVRLIWAVRRDQDLEWISEELDTIRRAQGSLNIKVNIFVTRETGASNGSRRTTSNEEKRRPDLKGDQIAISSSSSSASASQDSSFPKASSGSFSIHHPLTTAGGNPELRHPDLSTLVGEFVDSTAHGPTTVYASGPGGMISDLRRIVASQNSGSKVWSGDQRHDVKLVCDDRLEW</sequence>
<reference evidence="13 14" key="1">
    <citation type="submission" date="2017-03" db="EMBL/GenBank/DDBJ databases">
        <title>Genomes of endolithic fungi from Antarctica.</title>
        <authorList>
            <person name="Coleine C."/>
            <person name="Masonjones S."/>
            <person name="Stajich J.E."/>
        </authorList>
    </citation>
    <scope>NUCLEOTIDE SEQUENCE [LARGE SCALE GENOMIC DNA]</scope>
    <source>
        <strain evidence="13 14">CCFEE 6314</strain>
    </source>
</reference>
<comment type="caution">
    <text evidence="13">The sequence shown here is derived from an EMBL/GenBank/DDBJ whole genome shotgun (WGS) entry which is preliminary data.</text>
</comment>
<dbReference type="InterPro" id="IPR039261">
    <property type="entry name" value="FNR_nucleotide-bd"/>
</dbReference>
<proteinExistence type="inferred from homology"/>
<evidence type="ECO:0000313" key="14">
    <source>
        <dbReference type="Proteomes" id="UP000288859"/>
    </source>
</evidence>
<dbReference type="GO" id="GO:0000293">
    <property type="term" value="F:ferric-chelate reductase activity"/>
    <property type="evidence" value="ECO:0007669"/>
    <property type="project" value="UniProtKB-ARBA"/>
</dbReference>
<feature type="transmembrane region" description="Helical" evidence="11">
    <location>
        <begin position="55"/>
        <end position="75"/>
    </location>
</feature>
<dbReference type="SFLD" id="SFLDG01168">
    <property type="entry name" value="Ferric_reductase_subgroup_(FRE"/>
    <property type="match status" value="1"/>
</dbReference>
<organism evidence="13 14">
    <name type="scientific">Exophiala mesophila</name>
    <name type="common">Black yeast-like fungus</name>
    <dbReference type="NCBI Taxonomy" id="212818"/>
    <lineage>
        <taxon>Eukaryota</taxon>
        <taxon>Fungi</taxon>
        <taxon>Dikarya</taxon>
        <taxon>Ascomycota</taxon>
        <taxon>Pezizomycotina</taxon>
        <taxon>Eurotiomycetes</taxon>
        <taxon>Chaetothyriomycetidae</taxon>
        <taxon>Chaetothyriales</taxon>
        <taxon>Herpotrichiellaceae</taxon>
        <taxon>Exophiala</taxon>
    </lineage>
</organism>